<evidence type="ECO:0000313" key="7">
    <source>
        <dbReference type="EMBL" id="AMG38743.1"/>
    </source>
</evidence>
<accession>A0A0X8P2L1</accession>
<organism evidence="7 8">
    <name type="scientific">Alcaligenes xylosoxydans xylosoxydans</name>
    <name type="common">Achromobacter xylosoxidans</name>
    <dbReference type="NCBI Taxonomy" id="85698"/>
    <lineage>
        <taxon>Bacteria</taxon>
        <taxon>Pseudomonadati</taxon>
        <taxon>Pseudomonadota</taxon>
        <taxon>Betaproteobacteria</taxon>
        <taxon>Burkholderiales</taxon>
        <taxon>Alcaligenaceae</taxon>
        <taxon>Achromobacter</taxon>
    </lineage>
</organism>
<evidence type="ECO:0000256" key="3">
    <source>
        <dbReference type="ARBA" id="ARBA00023082"/>
    </source>
</evidence>
<dbReference type="PANTHER" id="PTHR43133">
    <property type="entry name" value="RNA POLYMERASE ECF-TYPE SIGMA FACTO"/>
    <property type="match status" value="1"/>
</dbReference>
<evidence type="ECO:0000259" key="5">
    <source>
        <dbReference type="Pfam" id="PF04542"/>
    </source>
</evidence>
<proteinExistence type="inferred from homology"/>
<dbReference type="SUPFAM" id="SSF88659">
    <property type="entry name" value="Sigma3 and sigma4 domains of RNA polymerase sigma factors"/>
    <property type="match status" value="1"/>
</dbReference>
<comment type="similarity">
    <text evidence="1">Belongs to the sigma-70 factor family. ECF subfamily.</text>
</comment>
<dbReference type="SUPFAM" id="SSF88946">
    <property type="entry name" value="Sigma2 domain of RNA polymerase sigma factors"/>
    <property type="match status" value="1"/>
</dbReference>
<dbReference type="InterPro" id="IPR039425">
    <property type="entry name" value="RNA_pol_sigma-70-like"/>
</dbReference>
<reference evidence="8" key="1">
    <citation type="submission" date="2015-12" db="EMBL/GenBank/DDBJ databases">
        <title>FDA dAtabase for Regulatory Grade micrObial Sequences (FDA-ARGOS): Supporting development and validation of Infectious Disease Dx tests.</title>
        <authorList>
            <person name="Case J."/>
            <person name="Tallon L."/>
            <person name="Sadzewicz L."/>
            <person name="Sengamalay N."/>
            <person name="Ott S."/>
            <person name="Godinez A."/>
            <person name="Nagaraj S."/>
            <person name="Nadendla S."/>
            <person name="Sichtig H."/>
        </authorList>
    </citation>
    <scope>NUCLEOTIDE SEQUENCE [LARGE SCALE GENOMIC DNA]</scope>
    <source>
        <strain evidence="8">FDAARGOS_147</strain>
    </source>
</reference>
<evidence type="ECO:0000256" key="1">
    <source>
        <dbReference type="ARBA" id="ARBA00010641"/>
    </source>
</evidence>
<dbReference type="InterPro" id="IPR013325">
    <property type="entry name" value="RNA_pol_sigma_r2"/>
</dbReference>
<dbReference type="Pfam" id="PF08281">
    <property type="entry name" value="Sigma70_r4_2"/>
    <property type="match status" value="1"/>
</dbReference>
<dbReference type="Pfam" id="PF04542">
    <property type="entry name" value="Sigma70_r2"/>
    <property type="match status" value="1"/>
</dbReference>
<dbReference type="RefSeq" id="WP_006391269.1">
    <property type="nucleotide sequence ID" value="NZ_CP014060.2"/>
</dbReference>
<dbReference type="PANTHER" id="PTHR43133:SF62">
    <property type="entry name" value="RNA POLYMERASE SIGMA FACTOR SIGZ"/>
    <property type="match status" value="1"/>
</dbReference>
<keyword evidence="2" id="KW-0805">Transcription regulation</keyword>
<dbReference type="InterPro" id="IPR014284">
    <property type="entry name" value="RNA_pol_sigma-70_dom"/>
</dbReference>
<feature type="domain" description="RNA polymerase sigma factor 70 region 4 type 2" evidence="6">
    <location>
        <begin position="124"/>
        <end position="176"/>
    </location>
</feature>
<dbReference type="CDD" id="cd06171">
    <property type="entry name" value="Sigma70_r4"/>
    <property type="match status" value="1"/>
</dbReference>
<dbReference type="AlphaFoldDB" id="A0A0X8P2L1"/>
<dbReference type="EMBL" id="CP014060">
    <property type="protein sequence ID" value="AMG38743.1"/>
    <property type="molecule type" value="Genomic_DNA"/>
</dbReference>
<dbReference type="InterPro" id="IPR036388">
    <property type="entry name" value="WH-like_DNA-bd_sf"/>
</dbReference>
<dbReference type="GO" id="GO:0016987">
    <property type="term" value="F:sigma factor activity"/>
    <property type="evidence" value="ECO:0007669"/>
    <property type="project" value="UniProtKB-KW"/>
</dbReference>
<dbReference type="NCBIfam" id="TIGR02937">
    <property type="entry name" value="sigma70-ECF"/>
    <property type="match status" value="1"/>
</dbReference>
<evidence type="ECO:0000256" key="4">
    <source>
        <dbReference type="ARBA" id="ARBA00023163"/>
    </source>
</evidence>
<dbReference type="GO" id="GO:0006352">
    <property type="term" value="P:DNA-templated transcription initiation"/>
    <property type="evidence" value="ECO:0007669"/>
    <property type="project" value="InterPro"/>
</dbReference>
<keyword evidence="3" id="KW-0731">Sigma factor</keyword>
<keyword evidence="4" id="KW-0804">Transcription</keyword>
<protein>
    <submittedName>
        <fullName evidence="7">RNA polymerase subunit sigma-70</fullName>
    </submittedName>
</protein>
<dbReference type="Proteomes" id="UP000060602">
    <property type="component" value="Chromosome"/>
</dbReference>
<evidence type="ECO:0000256" key="2">
    <source>
        <dbReference type="ARBA" id="ARBA00023015"/>
    </source>
</evidence>
<sequence length="181" mass="20933">MPDPIRLQALIQDCARGQESALAELYRQTSPHLFALAVRILRRSDWAEEVLQDSFINIWRNAARYSSEQSQVMTWMTRIVRNRCIDLLRRPDLERPDADGELTLAWADDAPGPFERLQTDQDARRLADCLKQLEGQQRTAIALSFFDDLSHGEIARRLQAPLGTIKSWVRRGMERLKRCLS</sequence>
<dbReference type="Gene3D" id="1.10.1740.10">
    <property type="match status" value="1"/>
</dbReference>
<dbReference type="GO" id="GO:0003677">
    <property type="term" value="F:DNA binding"/>
    <property type="evidence" value="ECO:0007669"/>
    <property type="project" value="InterPro"/>
</dbReference>
<feature type="domain" description="RNA polymerase sigma-70 region 2" evidence="5">
    <location>
        <begin position="25"/>
        <end position="90"/>
    </location>
</feature>
<dbReference type="InterPro" id="IPR013249">
    <property type="entry name" value="RNA_pol_sigma70_r4_t2"/>
</dbReference>
<gene>
    <name evidence="7" type="ORF">AL504_23570</name>
</gene>
<name>A0A0X8P2L1_ALCXX</name>
<dbReference type="Gene3D" id="1.10.10.10">
    <property type="entry name" value="Winged helix-like DNA-binding domain superfamily/Winged helix DNA-binding domain"/>
    <property type="match status" value="1"/>
</dbReference>
<evidence type="ECO:0000313" key="8">
    <source>
        <dbReference type="Proteomes" id="UP000060602"/>
    </source>
</evidence>
<dbReference type="InterPro" id="IPR013324">
    <property type="entry name" value="RNA_pol_sigma_r3/r4-like"/>
</dbReference>
<evidence type="ECO:0000259" key="6">
    <source>
        <dbReference type="Pfam" id="PF08281"/>
    </source>
</evidence>
<dbReference type="InterPro" id="IPR007627">
    <property type="entry name" value="RNA_pol_sigma70_r2"/>
</dbReference>